<proteinExistence type="predicted"/>
<evidence type="ECO:0000313" key="3">
    <source>
        <dbReference type="Proteomes" id="UP000311382"/>
    </source>
</evidence>
<dbReference type="Gene3D" id="3.80.10.10">
    <property type="entry name" value="Ribonuclease Inhibitor"/>
    <property type="match status" value="1"/>
</dbReference>
<organism evidence="2 3">
    <name type="scientific">Rhodotorula diobovata</name>
    <dbReference type="NCBI Taxonomy" id="5288"/>
    <lineage>
        <taxon>Eukaryota</taxon>
        <taxon>Fungi</taxon>
        <taxon>Dikarya</taxon>
        <taxon>Basidiomycota</taxon>
        <taxon>Pucciniomycotina</taxon>
        <taxon>Microbotryomycetes</taxon>
        <taxon>Sporidiobolales</taxon>
        <taxon>Sporidiobolaceae</taxon>
        <taxon>Rhodotorula</taxon>
    </lineage>
</organism>
<accession>A0A5C5FWD3</accession>
<evidence type="ECO:0000313" key="2">
    <source>
        <dbReference type="EMBL" id="TNY20354.1"/>
    </source>
</evidence>
<reference evidence="2 3" key="1">
    <citation type="submission" date="2019-03" db="EMBL/GenBank/DDBJ databases">
        <title>Rhodosporidium diobovatum UCD-FST 08-225 genome sequencing, assembly, and annotation.</title>
        <authorList>
            <person name="Fakankun I.U."/>
            <person name="Fristensky B."/>
            <person name="Levin D.B."/>
        </authorList>
    </citation>
    <scope>NUCLEOTIDE SEQUENCE [LARGE SCALE GENOMIC DNA]</scope>
    <source>
        <strain evidence="2 3">UCD-FST 08-225</strain>
    </source>
</reference>
<name>A0A5C5FWD3_9BASI</name>
<protein>
    <submittedName>
        <fullName evidence="2">Uncharacterized protein</fullName>
    </submittedName>
</protein>
<feature type="region of interest" description="Disordered" evidence="1">
    <location>
        <begin position="1"/>
        <end position="23"/>
    </location>
</feature>
<comment type="caution">
    <text evidence="2">The sequence shown here is derived from an EMBL/GenBank/DDBJ whole genome shotgun (WGS) entry which is preliminary data.</text>
</comment>
<gene>
    <name evidence="2" type="ORF">DMC30DRAFT_439538</name>
</gene>
<keyword evidence="3" id="KW-1185">Reference proteome</keyword>
<evidence type="ECO:0000256" key="1">
    <source>
        <dbReference type="SAM" id="MobiDB-lite"/>
    </source>
</evidence>
<dbReference type="EMBL" id="SOZI01000069">
    <property type="protein sequence ID" value="TNY20354.1"/>
    <property type="molecule type" value="Genomic_DNA"/>
</dbReference>
<dbReference type="Proteomes" id="UP000311382">
    <property type="component" value="Unassembled WGS sequence"/>
</dbReference>
<feature type="compositionally biased region" description="Low complexity" evidence="1">
    <location>
        <begin position="333"/>
        <end position="351"/>
    </location>
</feature>
<sequence length="400" mass="42883">MGWPTSRAITRTTPRFAAAPGTGAGFKHSLEPTVVLARSPCRTCTSITAKQTDARYFRLHVLGESLGQHLPNLDTIGLGDGVLAKLRQPLQDIKAKDDAVLVEVLRDSLARVTSLEIIDLTATCFSTLWRDVIHASSPGHGLWGVLHGLAALVELHLGHPAPVTDTAMQAGLRLVHLRTLKLAHMGTDEDSLHLAHHTAPSLSTLTIRSPRSKPSIPRLAEEALPSPLLPTLRILAVEQAAKSFLGHHKFRLPALEHLDLSLSGTHKTFPLEPAHLANAPASLQRITLSFTSRTVLAPSDALLRTCAAAGVHLVVHRQPVSVYAFTQRVTPRGAGASAAGPRGAPAPAGAEAPPPTALDETLEWARNRARWLDETGDRQGLQEMVEAAAGLHERRLVDLA</sequence>
<dbReference type="InterPro" id="IPR032675">
    <property type="entry name" value="LRR_dom_sf"/>
</dbReference>
<dbReference type="AlphaFoldDB" id="A0A5C5FWD3"/>
<dbReference type="SUPFAM" id="SSF52047">
    <property type="entry name" value="RNI-like"/>
    <property type="match status" value="1"/>
</dbReference>
<feature type="region of interest" description="Disordered" evidence="1">
    <location>
        <begin position="333"/>
        <end position="356"/>
    </location>
</feature>